<organism evidence="2 3">
    <name type="scientific">Cellulosimicrobium cellulans F16</name>
    <dbReference type="NCBI Taxonomy" id="1350482"/>
    <lineage>
        <taxon>Bacteria</taxon>
        <taxon>Bacillati</taxon>
        <taxon>Actinomycetota</taxon>
        <taxon>Actinomycetes</taxon>
        <taxon>Micrococcales</taxon>
        <taxon>Promicromonosporaceae</taxon>
        <taxon>Cellulosimicrobium</taxon>
    </lineage>
</organism>
<keyword evidence="1" id="KW-0812">Transmembrane</keyword>
<dbReference type="Proteomes" id="UP000037387">
    <property type="component" value="Unassembled WGS sequence"/>
</dbReference>
<dbReference type="PATRIC" id="fig|1350482.3.peg.1403"/>
<protein>
    <submittedName>
        <fullName evidence="2">Uncharacterized protein</fullName>
    </submittedName>
</protein>
<evidence type="ECO:0000313" key="2">
    <source>
        <dbReference type="EMBL" id="KON73843.1"/>
    </source>
</evidence>
<keyword evidence="3" id="KW-1185">Reference proteome</keyword>
<comment type="caution">
    <text evidence="2">The sequence shown here is derived from an EMBL/GenBank/DDBJ whole genome shotgun (WGS) entry which is preliminary data.</text>
</comment>
<feature type="transmembrane region" description="Helical" evidence="1">
    <location>
        <begin position="16"/>
        <end position="34"/>
    </location>
</feature>
<dbReference type="AlphaFoldDB" id="A0A0M0F8N5"/>
<proteinExistence type="predicted"/>
<reference evidence="2 3" key="1">
    <citation type="journal article" date="2015" name="Sci. Rep.">
        <title>Functional and structural properties of a novel cellulosome-like multienzyme complex: efficient glycoside hydrolysis of water-insoluble 7-xylosyl-10-deacetylpaclitaxel.</title>
        <authorList>
            <person name="Dou T.Y."/>
            <person name="Luan H.W."/>
            <person name="Ge G.B."/>
            <person name="Dong M.M."/>
            <person name="Zou H.F."/>
            <person name="He Y.Q."/>
            <person name="Cui P."/>
            <person name="Wang J.Y."/>
            <person name="Hao D.C."/>
            <person name="Yang S.L."/>
            <person name="Yang L."/>
        </authorList>
    </citation>
    <scope>NUCLEOTIDE SEQUENCE [LARGE SCALE GENOMIC DNA]</scope>
    <source>
        <strain evidence="2 3">F16</strain>
    </source>
</reference>
<evidence type="ECO:0000313" key="3">
    <source>
        <dbReference type="Proteomes" id="UP000037387"/>
    </source>
</evidence>
<gene>
    <name evidence="2" type="ORF">M768_06995</name>
</gene>
<keyword evidence="1" id="KW-1133">Transmembrane helix</keyword>
<name>A0A0M0F8N5_CELCE</name>
<sequence>MSEVTERQPRRERRTIYVVAAVVVVALVVVALLVRGERETTTVAEQKAEQLLTALAAAGAPTPQVDQVVRVLGDDGGATCEDPGSALGRATLLGQLVNGAAGPGIRPVVADNRVVEGQLLIIQIYCPDELAGFQDLVDGLHLDDTVKG</sequence>
<keyword evidence="1" id="KW-0472">Membrane</keyword>
<accession>A0A0M0F8N5</accession>
<evidence type="ECO:0000256" key="1">
    <source>
        <dbReference type="SAM" id="Phobius"/>
    </source>
</evidence>
<dbReference type="RefSeq" id="WP_053369999.1">
    <property type="nucleotide sequence ID" value="NZ_KQ435289.1"/>
</dbReference>
<dbReference type="EMBL" id="ATNL01000007">
    <property type="protein sequence ID" value="KON73843.1"/>
    <property type="molecule type" value="Genomic_DNA"/>
</dbReference>